<comment type="caution">
    <text evidence="1">The sequence shown here is derived from an EMBL/GenBank/DDBJ whole genome shotgun (WGS) entry which is preliminary data.</text>
</comment>
<proteinExistence type="predicted"/>
<organism evidence="1 2">
    <name type="scientific">Apophysomyces ossiformis</name>
    <dbReference type="NCBI Taxonomy" id="679940"/>
    <lineage>
        <taxon>Eukaryota</taxon>
        <taxon>Fungi</taxon>
        <taxon>Fungi incertae sedis</taxon>
        <taxon>Mucoromycota</taxon>
        <taxon>Mucoromycotina</taxon>
        <taxon>Mucoromycetes</taxon>
        <taxon>Mucorales</taxon>
        <taxon>Mucorineae</taxon>
        <taxon>Mucoraceae</taxon>
        <taxon>Apophysomyces</taxon>
    </lineage>
</organism>
<gene>
    <name evidence="1" type="ORF">EC973_003226</name>
</gene>
<sequence length="87" mass="9762">MVGHRAKVYGGAPSSTATSFMQDVELELAEFAIDAELSKAHYARSIGIVQKVTDKGHRSKQPFAIDVETTDLLYQRMDEDFGQELKW</sequence>
<evidence type="ECO:0000313" key="2">
    <source>
        <dbReference type="Proteomes" id="UP000605846"/>
    </source>
</evidence>
<dbReference type="Proteomes" id="UP000605846">
    <property type="component" value="Unassembled WGS sequence"/>
</dbReference>
<name>A0A8H7EUL9_9FUNG</name>
<reference evidence="1" key="1">
    <citation type="submission" date="2020-01" db="EMBL/GenBank/DDBJ databases">
        <title>Genome Sequencing of Three Apophysomyces-Like Fungal Strains Confirms a Novel Fungal Genus in the Mucoromycota with divergent Burkholderia-like Endosymbiotic Bacteria.</title>
        <authorList>
            <person name="Stajich J.E."/>
            <person name="Macias A.M."/>
            <person name="Carter-House D."/>
            <person name="Lovett B."/>
            <person name="Kasson L.R."/>
            <person name="Berry K."/>
            <person name="Grigoriev I."/>
            <person name="Chang Y."/>
            <person name="Spatafora J."/>
            <person name="Kasson M.T."/>
        </authorList>
    </citation>
    <scope>NUCLEOTIDE SEQUENCE</scope>
    <source>
        <strain evidence="1">NRRL A-21654</strain>
    </source>
</reference>
<keyword evidence="2" id="KW-1185">Reference proteome</keyword>
<dbReference type="AlphaFoldDB" id="A0A8H7EUL9"/>
<protein>
    <submittedName>
        <fullName evidence="1">Uncharacterized protein</fullName>
    </submittedName>
</protein>
<evidence type="ECO:0000313" key="1">
    <source>
        <dbReference type="EMBL" id="KAF7732481.1"/>
    </source>
</evidence>
<accession>A0A8H7EUL9</accession>
<dbReference type="EMBL" id="JABAYA010000002">
    <property type="protein sequence ID" value="KAF7732481.1"/>
    <property type="molecule type" value="Genomic_DNA"/>
</dbReference>